<protein>
    <submittedName>
        <fullName evidence="1">Cytidylate kinase</fullName>
        <ecNumber evidence="1">2.7.4.25</ecNumber>
    </submittedName>
</protein>
<name>A0A1E3A6R7_9FIRM</name>
<dbReference type="Proteomes" id="UP000094869">
    <property type="component" value="Unassembled WGS sequence"/>
</dbReference>
<dbReference type="Pfam" id="PF13189">
    <property type="entry name" value="Cytidylate_kin2"/>
    <property type="match status" value="1"/>
</dbReference>
<sequence>MDRQLIISVGREFGSGGHVIAEALAERFHLALYDSNLLEHIAQEKNIDHGELKKFDEKPKNKLLSRTVRGYSSSAQENLANMQFEYLRKKAADGESFVVVGRCAETKLKDFPGLISFFILGDREKKAERVMQVYGVSKEEAIHMMEREDWERKTYHNYYCKGKWGDSRNYDFSINSSRLGIEGTIDILEGYVKTLANVCIHAKIKEKV</sequence>
<dbReference type="Gene3D" id="3.40.50.300">
    <property type="entry name" value="P-loop containing nucleotide triphosphate hydrolases"/>
    <property type="match status" value="1"/>
</dbReference>
<organism evidence="1 4">
    <name type="scientific">Eisenbergiella tayi</name>
    <dbReference type="NCBI Taxonomy" id="1432052"/>
    <lineage>
        <taxon>Bacteria</taxon>
        <taxon>Bacillati</taxon>
        <taxon>Bacillota</taxon>
        <taxon>Clostridia</taxon>
        <taxon>Lachnospirales</taxon>
        <taxon>Lachnospiraceae</taxon>
        <taxon>Eisenbergiella</taxon>
    </lineage>
</organism>
<dbReference type="AlphaFoldDB" id="A0A1E3A6R7"/>
<keyword evidence="5" id="KW-1185">Reference proteome</keyword>
<proteinExistence type="predicted"/>
<dbReference type="EC" id="2.7.4.25" evidence="1"/>
<evidence type="ECO:0000313" key="1">
    <source>
        <dbReference type="EMBL" id="ODM04450.1"/>
    </source>
</evidence>
<evidence type="ECO:0000313" key="6">
    <source>
        <dbReference type="Proteomes" id="UP000095003"/>
    </source>
</evidence>
<dbReference type="EMBL" id="MCGH01000003">
    <property type="protein sequence ID" value="ODM04450.1"/>
    <property type="molecule type" value="Genomic_DNA"/>
</dbReference>
<gene>
    <name evidence="1" type="primary">cmk_9</name>
    <name evidence="2" type="synonym">cmk_10</name>
    <name evidence="2" type="ORF">BEH84_04693</name>
    <name evidence="1" type="ORF">BEI61_05257</name>
    <name evidence="3" type="ORF">BEI63_08795</name>
</gene>
<dbReference type="InterPro" id="IPR027417">
    <property type="entry name" value="P-loop_NTPase"/>
</dbReference>
<evidence type="ECO:0000313" key="3">
    <source>
        <dbReference type="EMBL" id="ODR58588.1"/>
    </source>
</evidence>
<evidence type="ECO:0000313" key="5">
    <source>
        <dbReference type="Proteomes" id="UP000094869"/>
    </source>
</evidence>
<keyword evidence="1" id="KW-0418">Kinase</keyword>
<comment type="caution">
    <text evidence="1">The sequence shown here is derived from an EMBL/GenBank/DDBJ whole genome shotgun (WGS) entry which is preliminary data.</text>
</comment>
<dbReference type="PATRIC" id="fig|1432052.3.peg.5200"/>
<dbReference type="EMBL" id="MEHD01000019">
    <property type="protein sequence ID" value="ODR58588.1"/>
    <property type="molecule type" value="Genomic_DNA"/>
</dbReference>
<dbReference type="GeneID" id="93301688"/>
<dbReference type="GO" id="GO:0016301">
    <property type="term" value="F:kinase activity"/>
    <property type="evidence" value="ECO:0007669"/>
    <property type="project" value="UniProtKB-KW"/>
</dbReference>
<accession>A0A1E3A6R7</accession>
<dbReference type="RefSeq" id="WP_069154589.1">
    <property type="nucleotide sequence ID" value="NZ_DAWBJH010000016.1"/>
</dbReference>
<dbReference type="Proteomes" id="UP000095003">
    <property type="component" value="Unassembled WGS sequence"/>
</dbReference>
<evidence type="ECO:0000313" key="4">
    <source>
        <dbReference type="Proteomes" id="UP000094067"/>
    </source>
</evidence>
<dbReference type="EMBL" id="MCGI01000004">
    <property type="protein sequence ID" value="ODM10321.1"/>
    <property type="molecule type" value="Genomic_DNA"/>
</dbReference>
<evidence type="ECO:0000313" key="2">
    <source>
        <dbReference type="EMBL" id="ODM10321.1"/>
    </source>
</evidence>
<keyword evidence="1" id="KW-0808">Transferase</keyword>
<reference evidence="4 6" key="1">
    <citation type="submission" date="2016-07" db="EMBL/GenBank/DDBJ databases">
        <title>Characterization of isolates of Eisenbergiella tayi derived from blood cultures, using whole genome sequencing.</title>
        <authorList>
            <person name="Burdz T."/>
            <person name="Wiebe D."/>
            <person name="Huynh C."/>
            <person name="Bernard K."/>
        </authorList>
    </citation>
    <scope>NUCLEOTIDE SEQUENCE [LARGE SCALE GENOMIC DNA]</scope>
    <source>
        <strain evidence="1 4">NML 110608</strain>
        <strain evidence="2 6">NML 120489</strain>
    </source>
</reference>
<dbReference type="Proteomes" id="UP000094067">
    <property type="component" value="Unassembled WGS sequence"/>
</dbReference>
<reference evidence="3 5" key="2">
    <citation type="submission" date="2016-08" db="EMBL/GenBank/DDBJ databases">
        <title>Characterization of Isolates of Eisenbergiella tayi Derived from Blood Cultures, Using Whole Genome Sequencing.</title>
        <authorList>
            <person name="Bernier A.-M."/>
            <person name="Burdz T."/>
            <person name="Wiebe D."/>
            <person name="Bernard K."/>
        </authorList>
    </citation>
    <scope>NUCLEOTIDE SEQUENCE [LARGE SCALE GENOMIC DNA]</scope>
    <source>
        <strain evidence="3 5">NML120146</strain>
    </source>
</reference>